<dbReference type="GO" id="GO:0005524">
    <property type="term" value="F:ATP binding"/>
    <property type="evidence" value="ECO:0007669"/>
    <property type="project" value="InterPro"/>
</dbReference>
<keyword evidence="3 7" id="KW-0547">Nucleotide-binding</keyword>
<comment type="similarity">
    <text evidence="7">Belongs to the adenylate kinase family. AK3 subfamily.</text>
</comment>
<evidence type="ECO:0000256" key="1">
    <source>
        <dbReference type="ARBA" id="ARBA00004305"/>
    </source>
</evidence>
<evidence type="ECO:0000256" key="5">
    <source>
        <dbReference type="ARBA" id="ARBA00023128"/>
    </source>
</evidence>
<dbReference type="GO" id="GO:0005525">
    <property type="term" value="F:GTP binding"/>
    <property type="evidence" value="ECO:0007669"/>
    <property type="project" value="UniProtKB-KW"/>
</dbReference>
<feature type="region of interest" description="LID" evidence="7">
    <location>
        <begin position="137"/>
        <end position="174"/>
    </location>
</feature>
<dbReference type="HAMAP" id="MF_00235">
    <property type="entry name" value="Adenylate_kinase_Adk"/>
    <property type="match status" value="1"/>
</dbReference>
<keyword evidence="10" id="KW-1185">Reference proteome</keyword>
<reference evidence="9 10" key="1">
    <citation type="submission" date="2016-02" db="EMBL/GenBank/DDBJ databases">
        <title>Complete genome sequence and transcriptome regulation of the pentose utilising yeast Sugiyamaella lignohabitans.</title>
        <authorList>
            <person name="Bellasio M."/>
            <person name="Peymann A."/>
            <person name="Valli M."/>
            <person name="Sipitzky M."/>
            <person name="Graf A."/>
            <person name="Sauer M."/>
            <person name="Marx H."/>
            <person name="Mattanovich D."/>
        </authorList>
    </citation>
    <scope>NUCLEOTIDE SEQUENCE [LARGE SCALE GENOMIC DNA]</scope>
    <source>
        <strain evidence="9 10">CBS 10342</strain>
    </source>
</reference>
<feature type="binding site" evidence="7">
    <location>
        <position position="39"/>
    </location>
    <ligand>
        <name>AMP</name>
        <dbReference type="ChEBI" id="CHEBI:456215"/>
    </ligand>
</feature>
<dbReference type="GO" id="GO:0046039">
    <property type="term" value="P:GTP metabolic process"/>
    <property type="evidence" value="ECO:0007669"/>
    <property type="project" value="UniProtKB-UniRule"/>
</dbReference>
<feature type="binding site" evidence="7">
    <location>
        <begin position="17"/>
        <end position="22"/>
    </location>
    <ligand>
        <name>GTP</name>
        <dbReference type="ChEBI" id="CHEBI:37565"/>
    </ligand>
</feature>
<evidence type="ECO:0000256" key="6">
    <source>
        <dbReference type="ARBA" id="ARBA00023134"/>
    </source>
</evidence>
<dbReference type="InterPro" id="IPR027417">
    <property type="entry name" value="P-loop_NTPase"/>
</dbReference>
<dbReference type="OrthoDB" id="439792at2759"/>
<feature type="binding site" evidence="7">
    <location>
        <begin position="65"/>
        <end position="67"/>
    </location>
    <ligand>
        <name>AMP</name>
        <dbReference type="ChEBI" id="CHEBI:456215"/>
    </ligand>
</feature>
<accession>A0A167DS02</accession>
<feature type="binding site" evidence="7">
    <location>
        <position position="44"/>
    </location>
    <ligand>
        <name>AMP</name>
        <dbReference type="ChEBI" id="CHEBI:456215"/>
    </ligand>
</feature>
<keyword evidence="2 7" id="KW-0808">Transferase</keyword>
<feature type="binding site" evidence="7">
    <location>
        <begin position="96"/>
        <end position="99"/>
    </location>
    <ligand>
        <name>AMP</name>
        <dbReference type="ChEBI" id="CHEBI:456215"/>
    </ligand>
</feature>
<protein>
    <recommendedName>
        <fullName evidence="7">GTP:AMP phosphotransferase, mitochondrial</fullName>
        <ecNumber evidence="7">2.7.4.10</ecNumber>
    </recommendedName>
    <alternativeName>
        <fullName evidence="7">Adenylate kinase 3</fullName>
        <shortName evidence="7">AK 3</shortName>
    </alternativeName>
</protein>
<sequence length="228" mass="25271">MTRVRRPLRALFLGAPGAGKGTQVSRLLRDFKGIPAISSGDLLRDNIQKGTKVGKEAATIIKDGGLVPDSTMVSLIGTELQNRGWLNSESSWLLDGFPRTVSQAPALDSILNKSGAALNLVVELKVPEEVILDRIENRWVHAKSGRIYNLTFNPPKVPGKDDITGEPLTKRPDDNPEVFKQRLDKYREMTLPLLDYYGEKGLLHSFQGETSDIIYPQIKKFVGTNFAE</sequence>
<evidence type="ECO:0000259" key="8">
    <source>
        <dbReference type="Pfam" id="PF05191"/>
    </source>
</evidence>
<feature type="binding site" evidence="7">
    <location>
        <position position="171"/>
    </location>
    <ligand>
        <name>AMP</name>
        <dbReference type="ChEBI" id="CHEBI:456215"/>
    </ligand>
</feature>
<dbReference type="GO" id="GO:0046899">
    <property type="term" value="F:nucleoside triphosphate adenylate kinase activity"/>
    <property type="evidence" value="ECO:0007669"/>
    <property type="project" value="UniProtKB-UniRule"/>
</dbReference>
<dbReference type="GO" id="GO:0004017">
    <property type="term" value="F:AMP kinase activity"/>
    <property type="evidence" value="ECO:0007669"/>
    <property type="project" value="InterPro"/>
</dbReference>
<dbReference type="HAMAP" id="MF_03169">
    <property type="entry name" value="Adenylate_kinase_AK3"/>
    <property type="match status" value="1"/>
</dbReference>
<name>A0A167DS02_9ASCO</name>
<feature type="binding site" evidence="7">
    <location>
        <position position="211"/>
    </location>
    <ligand>
        <name>GTP</name>
        <dbReference type="ChEBI" id="CHEBI:37565"/>
    </ligand>
</feature>
<keyword evidence="5 7" id="KW-0496">Mitochondrion</keyword>
<feature type="binding site" evidence="7">
    <location>
        <position position="103"/>
    </location>
    <ligand>
        <name>AMP</name>
        <dbReference type="ChEBI" id="CHEBI:456215"/>
    </ligand>
</feature>
<dbReference type="PRINTS" id="PR00094">
    <property type="entry name" value="ADENYLTKNASE"/>
</dbReference>
<dbReference type="Proteomes" id="UP000189580">
    <property type="component" value="Chromosome a"/>
</dbReference>
<comment type="catalytic activity">
    <reaction evidence="7">
        <text>a ribonucleoside 5'-triphosphate + AMP = a ribonucleoside 5'-diphosphate + ADP</text>
        <dbReference type="Rhea" id="RHEA:13749"/>
        <dbReference type="ChEBI" id="CHEBI:57930"/>
        <dbReference type="ChEBI" id="CHEBI:61557"/>
        <dbReference type="ChEBI" id="CHEBI:456215"/>
        <dbReference type="ChEBI" id="CHEBI:456216"/>
        <dbReference type="EC" id="2.7.4.10"/>
    </reaction>
</comment>
<dbReference type="EC" id="2.7.4.10" evidence="7"/>
<dbReference type="SUPFAM" id="SSF57774">
    <property type="entry name" value="Microbial and mitochondrial ADK, insert 'zinc finger' domain"/>
    <property type="match status" value="1"/>
</dbReference>
<dbReference type="InterPro" id="IPR036193">
    <property type="entry name" value="ADK_active_lid_dom_sf"/>
</dbReference>
<dbReference type="GO" id="GO:0046033">
    <property type="term" value="P:AMP metabolic process"/>
    <property type="evidence" value="ECO:0007669"/>
    <property type="project" value="UniProtKB-UniRule"/>
</dbReference>
<dbReference type="Gene3D" id="3.40.50.300">
    <property type="entry name" value="P-loop containing nucleotide triphosphate hydrolases"/>
    <property type="match status" value="1"/>
</dbReference>
<dbReference type="Pfam" id="PF05191">
    <property type="entry name" value="ADK_lid"/>
    <property type="match status" value="1"/>
</dbReference>
<proteinExistence type="inferred from homology"/>
<dbReference type="GO" id="GO:0005759">
    <property type="term" value="C:mitochondrial matrix"/>
    <property type="evidence" value="ECO:0007669"/>
    <property type="project" value="UniProtKB-SubCell"/>
</dbReference>
<evidence type="ECO:0000256" key="4">
    <source>
        <dbReference type="ARBA" id="ARBA00022777"/>
    </source>
</evidence>
<feature type="domain" description="Adenylate kinase active site lid" evidence="8">
    <location>
        <begin position="138"/>
        <end position="173"/>
    </location>
</feature>
<organism evidence="9 10">
    <name type="scientific">Sugiyamaella lignohabitans</name>
    <dbReference type="NCBI Taxonomy" id="796027"/>
    <lineage>
        <taxon>Eukaryota</taxon>
        <taxon>Fungi</taxon>
        <taxon>Dikarya</taxon>
        <taxon>Ascomycota</taxon>
        <taxon>Saccharomycotina</taxon>
        <taxon>Dipodascomycetes</taxon>
        <taxon>Dipodascales</taxon>
        <taxon>Trichomonascaceae</taxon>
        <taxon>Sugiyamaella</taxon>
    </lineage>
</organism>
<dbReference type="GO" id="GO:0005743">
    <property type="term" value="C:mitochondrial inner membrane"/>
    <property type="evidence" value="ECO:0007669"/>
    <property type="project" value="EnsemblFungi"/>
</dbReference>
<dbReference type="GeneID" id="30033314"/>
<gene>
    <name evidence="7 9" type="primary">ADK2</name>
    <name evidence="9" type="ORF">AWJ20_1504</name>
</gene>
<dbReference type="InterPro" id="IPR006259">
    <property type="entry name" value="Adenyl_kin_sub"/>
</dbReference>
<evidence type="ECO:0000313" key="9">
    <source>
        <dbReference type="EMBL" id="ANB13222.1"/>
    </source>
</evidence>
<dbReference type="EMBL" id="CP014501">
    <property type="protein sequence ID" value="ANB13222.1"/>
    <property type="molecule type" value="Genomic_DNA"/>
</dbReference>
<dbReference type="PANTHER" id="PTHR23359">
    <property type="entry name" value="NUCLEOTIDE KINASE"/>
    <property type="match status" value="1"/>
</dbReference>
<dbReference type="InterPro" id="IPR028586">
    <property type="entry name" value="AK3/Ak4_mitochondrial"/>
</dbReference>
<dbReference type="SUPFAM" id="SSF52540">
    <property type="entry name" value="P-loop containing nucleoside triphosphate hydrolases"/>
    <property type="match status" value="1"/>
</dbReference>
<evidence type="ECO:0000256" key="3">
    <source>
        <dbReference type="ARBA" id="ARBA00022741"/>
    </source>
</evidence>
<dbReference type="GO" id="GO:0046041">
    <property type="term" value="P:ITP metabolic process"/>
    <property type="evidence" value="ECO:0007669"/>
    <property type="project" value="UniProtKB-UniRule"/>
</dbReference>
<comment type="subcellular location">
    <subcellularLocation>
        <location evidence="1 7">Mitochondrion matrix</location>
    </subcellularLocation>
</comment>
<evidence type="ECO:0000256" key="2">
    <source>
        <dbReference type="ARBA" id="ARBA00022679"/>
    </source>
</evidence>
<dbReference type="RefSeq" id="XP_018735699.1">
    <property type="nucleotide sequence ID" value="XM_018878391.1"/>
</dbReference>
<evidence type="ECO:0000256" key="7">
    <source>
        <dbReference type="HAMAP-Rule" id="MF_03169"/>
    </source>
</evidence>
<dbReference type="PROSITE" id="PS00113">
    <property type="entry name" value="ADENYLATE_KINASE"/>
    <property type="match status" value="1"/>
</dbReference>
<keyword evidence="4 7" id="KW-0418">Kinase</keyword>
<dbReference type="FunFam" id="3.40.50.300:FF:000106">
    <property type="entry name" value="Adenylate kinase mitochondrial"/>
    <property type="match status" value="1"/>
</dbReference>
<dbReference type="AlphaFoldDB" id="A0A167DS02"/>
<comment type="function">
    <text evidence="7">Involved in maintaining the homeostasis of cellular nucleotides by catalyzing the interconversion of nucleoside phosphates. Has GTP:AMP phosphotransferase and ITP:AMP phosphotransferase activities.</text>
</comment>
<comment type="domain">
    <text evidence="7">Consists of three domains, a large central CORE domain and two small peripheral domains, NMPbind and LID, which undergo movements during catalysis. The LID domain closes over the site of phosphoryl transfer upon GTP binding. Assembling and dissambling the active center during each catalytic cycle provides an effective means to prevent GTP hydrolysis.</text>
</comment>
<feature type="region of interest" description="NMPbind" evidence="7">
    <location>
        <begin position="38"/>
        <end position="67"/>
    </location>
</feature>
<feature type="binding site" evidence="7">
    <location>
        <position position="182"/>
    </location>
    <ligand>
        <name>AMP</name>
        <dbReference type="ChEBI" id="CHEBI:456215"/>
    </ligand>
</feature>
<evidence type="ECO:0000313" key="10">
    <source>
        <dbReference type="Proteomes" id="UP000189580"/>
    </source>
</evidence>
<dbReference type="GO" id="GO:0006172">
    <property type="term" value="P:ADP biosynthetic process"/>
    <property type="evidence" value="ECO:0007669"/>
    <property type="project" value="UniProtKB-UniRule"/>
</dbReference>
<dbReference type="KEGG" id="slb:AWJ20_1504"/>
<feature type="binding site" evidence="7">
    <location>
        <position position="138"/>
    </location>
    <ligand>
        <name>GTP</name>
        <dbReference type="ChEBI" id="CHEBI:37565"/>
    </ligand>
</feature>
<comment type="subunit">
    <text evidence="7">Monomer.</text>
</comment>
<dbReference type="Pfam" id="PF00406">
    <property type="entry name" value="ADK"/>
    <property type="match status" value="1"/>
</dbReference>
<dbReference type="InterPro" id="IPR033690">
    <property type="entry name" value="Adenylat_kinase_CS"/>
</dbReference>
<dbReference type="CDD" id="cd01428">
    <property type="entry name" value="ADK"/>
    <property type="match status" value="1"/>
</dbReference>
<feature type="binding site" evidence="7">
    <location>
        <begin position="147"/>
        <end position="148"/>
    </location>
    <ligand>
        <name>GTP</name>
        <dbReference type="ChEBI" id="CHEBI:37565"/>
    </ligand>
</feature>
<dbReference type="NCBIfam" id="TIGR01351">
    <property type="entry name" value="adk"/>
    <property type="match status" value="1"/>
</dbReference>
<dbReference type="InterPro" id="IPR007862">
    <property type="entry name" value="Adenylate_kinase_lid-dom"/>
</dbReference>
<keyword evidence="6 7" id="KW-0342">GTP-binding</keyword>
<dbReference type="InterPro" id="IPR000850">
    <property type="entry name" value="Adenylat/UMP-CMP_kin"/>
</dbReference>